<feature type="domain" description="MacB-like periplasmic core" evidence="10">
    <location>
        <begin position="60"/>
        <end position="256"/>
    </location>
</feature>
<keyword evidence="2" id="KW-1003">Cell membrane</keyword>
<dbReference type="GO" id="GO:0022857">
    <property type="term" value="F:transmembrane transporter activity"/>
    <property type="evidence" value="ECO:0007669"/>
    <property type="project" value="TreeGrafter"/>
</dbReference>
<evidence type="ECO:0000259" key="10">
    <source>
        <dbReference type="Pfam" id="PF12704"/>
    </source>
</evidence>
<evidence type="ECO:0000313" key="11">
    <source>
        <dbReference type="EMBL" id="TXK03558.1"/>
    </source>
</evidence>
<evidence type="ECO:0000256" key="3">
    <source>
        <dbReference type="ARBA" id="ARBA00022692"/>
    </source>
</evidence>
<comment type="similarity">
    <text evidence="6">Belongs to the ABC-4 integral membrane protein family.</text>
</comment>
<evidence type="ECO:0000256" key="6">
    <source>
        <dbReference type="ARBA" id="ARBA00038076"/>
    </source>
</evidence>
<keyword evidence="3 8" id="KW-0812">Transmembrane</keyword>
<keyword evidence="5 8" id="KW-0472">Membrane</keyword>
<dbReference type="Pfam" id="PF02687">
    <property type="entry name" value="FtsX"/>
    <property type="match status" value="1"/>
</dbReference>
<dbReference type="PANTHER" id="PTHR30572:SF4">
    <property type="entry name" value="ABC TRANSPORTER PERMEASE YTRF"/>
    <property type="match status" value="1"/>
</dbReference>
<dbReference type="EMBL" id="VRSW01000004">
    <property type="protein sequence ID" value="TXK03558.1"/>
    <property type="molecule type" value="Genomic_DNA"/>
</dbReference>
<dbReference type="AlphaFoldDB" id="A0A5C8HNL7"/>
<evidence type="ECO:0000256" key="4">
    <source>
        <dbReference type="ARBA" id="ARBA00022989"/>
    </source>
</evidence>
<dbReference type="Proteomes" id="UP000321196">
    <property type="component" value="Unassembled WGS sequence"/>
</dbReference>
<evidence type="ECO:0000256" key="1">
    <source>
        <dbReference type="ARBA" id="ARBA00004651"/>
    </source>
</evidence>
<sequence>MWPFKRKKRGAKKNAATEPAAAIEASPQLLEPVKRADRFNFQDLVVEATTDIGSRPARLFMTTLGTVLGIGSLVATLAFAQTAANQIATQFNAAAATQVIVTPGEANRGQSTIATGTLPWDSPSRVERLVGVTGAALTADVEGITAITAVPINDPSVAAKTPPGLTAASSELLTVLGGTLQTGRMFDEGHDERGDRVAVLGKNAATRLGISRVETQPSIFIDGIAYSVIGIVDTLDSRGSLLETVWIPMGSAREDFRLVAPAQLQIKIDYGAGPVVAEQAPIALAPEKPDSFEVKAPQGASDLSSNVQADINIVFLILGAISLLAGGLGIANVTLLSVLERTGEIGLRRALGATRKQIAGQFLVESIVIGLLGGLIGAALGVIGVVIVAVTQGWTPVVNPVVAIVGALLGAVVGWASGWYPARRAAKIEPVEALRST</sequence>
<dbReference type="InterPro" id="IPR050250">
    <property type="entry name" value="Macrolide_Exporter_MacB"/>
</dbReference>
<dbReference type="InterPro" id="IPR025857">
    <property type="entry name" value="MacB_PCD"/>
</dbReference>
<organism evidence="11 12">
    <name type="scientific">Microbacterium mitrae</name>
    <dbReference type="NCBI Taxonomy" id="664640"/>
    <lineage>
        <taxon>Bacteria</taxon>
        <taxon>Bacillati</taxon>
        <taxon>Actinomycetota</taxon>
        <taxon>Actinomycetes</taxon>
        <taxon>Micrococcales</taxon>
        <taxon>Microbacteriaceae</taxon>
        <taxon>Microbacterium</taxon>
    </lineage>
</organism>
<dbReference type="PANTHER" id="PTHR30572">
    <property type="entry name" value="MEMBRANE COMPONENT OF TRANSPORTER-RELATED"/>
    <property type="match status" value="1"/>
</dbReference>
<feature type="transmembrane region" description="Helical" evidence="8">
    <location>
        <begin position="313"/>
        <end position="339"/>
    </location>
</feature>
<name>A0A5C8HNL7_9MICO</name>
<feature type="region of interest" description="Disordered" evidence="7">
    <location>
        <begin position="1"/>
        <end position="20"/>
    </location>
</feature>
<dbReference type="GO" id="GO:0005886">
    <property type="term" value="C:plasma membrane"/>
    <property type="evidence" value="ECO:0007669"/>
    <property type="project" value="UniProtKB-SubCell"/>
</dbReference>
<dbReference type="Pfam" id="PF12704">
    <property type="entry name" value="MacB_PCD"/>
    <property type="match status" value="1"/>
</dbReference>
<keyword evidence="4 8" id="KW-1133">Transmembrane helix</keyword>
<dbReference type="InterPro" id="IPR003838">
    <property type="entry name" value="ABC3_permease_C"/>
</dbReference>
<keyword evidence="12" id="KW-1185">Reference proteome</keyword>
<evidence type="ECO:0000256" key="5">
    <source>
        <dbReference type="ARBA" id="ARBA00023136"/>
    </source>
</evidence>
<feature type="transmembrane region" description="Helical" evidence="8">
    <location>
        <begin position="362"/>
        <end position="389"/>
    </location>
</feature>
<reference evidence="11 12" key="1">
    <citation type="submission" date="2019-08" db="EMBL/GenBank/DDBJ databases">
        <authorList>
            <person name="Dong K."/>
        </authorList>
    </citation>
    <scope>NUCLEOTIDE SEQUENCE [LARGE SCALE GENOMIC DNA]</scope>
    <source>
        <strain evidence="11 12">M4-8</strain>
    </source>
</reference>
<feature type="transmembrane region" description="Helical" evidence="8">
    <location>
        <begin position="59"/>
        <end position="80"/>
    </location>
</feature>
<feature type="transmembrane region" description="Helical" evidence="8">
    <location>
        <begin position="401"/>
        <end position="420"/>
    </location>
</feature>
<proteinExistence type="inferred from homology"/>
<comment type="subcellular location">
    <subcellularLocation>
        <location evidence="1">Cell membrane</location>
        <topology evidence="1">Multi-pass membrane protein</topology>
    </subcellularLocation>
</comment>
<evidence type="ECO:0000256" key="8">
    <source>
        <dbReference type="SAM" id="Phobius"/>
    </source>
</evidence>
<protein>
    <submittedName>
        <fullName evidence="11">ABC transporter permease</fullName>
    </submittedName>
</protein>
<evidence type="ECO:0000259" key="9">
    <source>
        <dbReference type="Pfam" id="PF02687"/>
    </source>
</evidence>
<accession>A0A5C8HNL7</accession>
<feature type="domain" description="ABC3 transporter permease C-terminal" evidence="9">
    <location>
        <begin position="317"/>
        <end position="430"/>
    </location>
</feature>
<evidence type="ECO:0000256" key="7">
    <source>
        <dbReference type="SAM" id="MobiDB-lite"/>
    </source>
</evidence>
<evidence type="ECO:0000313" key="12">
    <source>
        <dbReference type="Proteomes" id="UP000321196"/>
    </source>
</evidence>
<dbReference type="OrthoDB" id="9780560at2"/>
<feature type="compositionally biased region" description="Basic residues" evidence="7">
    <location>
        <begin position="1"/>
        <end position="12"/>
    </location>
</feature>
<evidence type="ECO:0000256" key="2">
    <source>
        <dbReference type="ARBA" id="ARBA00022475"/>
    </source>
</evidence>
<comment type="caution">
    <text evidence="11">The sequence shown here is derived from an EMBL/GenBank/DDBJ whole genome shotgun (WGS) entry which is preliminary data.</text>
</comment>
<gene>
    <name evidence="11" type="ORF">FVP60_11605</name>
</gene>